<keyword evidence="1" id="KW-0732">Signal</keyword>
<protein>
    <submittedName>
        <fullName evidence="2">Uncharacterized protein</fullName>
    </submittedName>
</protein>
<dbReference type="AlphaFoldDB" id="A0A5C3P7B0"/>
<gene>
    <name evidence="2" type="ORF">K466DRAFT_664897</name>
</gene>
<accession>A0A5C3P7B0</accession>
<dbReference type="InParanoid" id="A0A5C3P7B0"/>
<evidence type="ECO:0000313" key="2">
    <source>
        <dbReference type="EMBL" id="TFK84849.1"/>
    </source>
</evidence>
<dbReference type="EMBL" id="ML211290">
    <property type="protein sequence ID" value="TFK84849.1"/>
    <property type="molecule type" value="Genomic_DNA"/>
</dbReference>
<evidence type="ECO:0000256" key="1">
    <source>
        <dbReference type="SAM" id="SignalP"/>
    </source>
</evidence>
<feature type="chain" id="PRO_5022930255" evidence="1">
    <location>
        <begin position="20"/>
        <end position="104"/>
    </location>
</feature>
<sequence>MRFLTLASALLAAVIAVSTSPTTEVIHARGQCRRADGTLEIREWSAPVVAKRNGGCNLSNAGGPGDPALNSYCEETFGSSTPCCVEDGVGGAFCTTCTHGVHNC</sequence>
<evidence type="ECO:0000313" key="3">
    <source>
        <dbReference type="Proteomes" id="UP000308197"/>
    </source>
</evidence>
<proteinExistence type="predicted"/>
<dbReference type="Proteomes" id="UP000308197">
    <property type="component" value="Unassembled WGS sequence"/>
</dbReference>
<keyword evidence="3" id="KW-1185">Reference proteome</keyword>
<name>A0A5C3P7B0_9APHY</name>
<feature type="signal peptide" evidence="1">
    <location>
        <begin position="1"/>
        <end position="19"/>
    </location>
</feature>
<organism evidence="2 3">
    <name type="scientific">Polyporus arcularius HHB13444</name>
    <dbReference type="NCBI Taxonomy" id="1314778"/>
    <lineage>
        <taxon>Eukaryota</taxon>
        <taxon>Fungi</taxon>
        <taxon>Dikarya</taxon>
        <taxon>Basidiomycota</taxon>
        <taxon>Agaricomycotina</taxon>
        <taxon>Agaricomycetes</taxon>
        <taxon>Polyporales</taxon>
        <taxon>Polyporaceae</taxon>
        <taxon>Polyporus</taxon>
    </lineage>
</organism>
<reference evidence="2 3" key="1">
    <citation type="journal article" date="2019" name="Nat. Ecol. Evol.">
        <title>Megaphylogeny resolves global patterns of mushroom evolution.</title>
        <authorList>
            <person name="Varga T."/>
            <person name="Krizsan K."/>
            <person name="Foldi C."/>
            <person name="Dima B."/>
            <person name="Sanchez-Garcia M."/>
            <person name="Sanchez-Ramirez S."/>
            <person name="Szollosi G.J."/>
            <person name="Szarkandi J.G."/>
            <person name="Papp V."/>
            <person name="Albert L."/>
            <person name="Andreopoulos W."/>
            <person name="Angelini C."/>
            <person name="Antonin V."/>
            <person name="Barry K.W."/>
            <person name="Bougher N.L."/>
            <person name="Buchanan P."/>
            <person name="Buyck B."/>
            <person name="Bense V."/>
            <person name="Catcheside P."/>
            <person name="Chovatia M."/>
            <person name="Cooper J."/>
            <person name="Damon W."/>
            <person name="Desjardin D."/>
            <person name="Finy P."/>
            <person name="Geml J."/>
            <person name="Haridas S."/>
            <person name="Hughes K."/>
            <person name="Justo A."/>
            <person name="Karasinski D."/>
            <person name="Kautmanova I."/>
            <person name="Kiss B."/>
            <person name="Kocsube S."/>
            <person name="Kotiranta H."/>
            <person name="LaButti K.M."/>
            <person name="Lechner B.E."/>
            <person name="Liimatainen K."/>
            <person name="Lipzen A."/>
            <person name="Lukacs Z."/>
            <person name="Mihaltcheva S."/>
            <person name="Morgado L.N."/>
            <person name="Niskanen T."/>
            <person name="Noordeloos M.E."/>
            <person name="Ohm R.A."/>
            <person name="Ortiz-Santana B."/>
            <person name="Ovrebo C."/>
            <person name="Racz N."/>
            <person name="Riley R."/>
            <person name="Savchenko A."/>
            <person name="Shiryaev A."/>
            <person name="Soop K."/>
            <person name="Spirin V."/>
            <person name="Szebenyi C."/>
            <person name="Tomsovsky M."/>
            <person name="Tulloss R.E."/>
            <person name="Uehling J."/>
            <person name="Grigoriev I.V."/>
            <person name="Vagvolgyi C."/>
            <person name="Papp T."/>
            <person name="Martin F.M."/>
            <person name="Miettinen O."/>
            <person name="Hibbett D.S."/>
            <person name="Nagy L.G."/>
        </authorList>
    </citation>
    <scope>NUCLEOTIDE SEQUENCE [LARGE SCALE GENOMIC DNA]</scope>
    <source>
        <strain evidence="2 3">HHB13444</strain>
    </source>
</reference>